<evidence type="ECO:0000256" key="4">
    <source>
        <dbReference type="ARBA" id="ARBA00022842"/>
    </source>
</evidence>
<dbReference type="EMBL" id="ML742069">
    <property type="protein sequence ID" value="KAE8151525.1"/>
    <property type="molecule type" value="Genomic_DNA"/>
</dbReference>
<dbReference type="Proteomes" id="UP000325780">
    <property type="component" value="Unassembled WGS sequence"/>
</dbReference>
<evidence type="ECO:0000256" key="5">
    <source>
        <dbReference type="RuleBase" id="RU004466"/>
    </source>
</evidence>
<comment type="similarity">
    <text evidence="5">Belongs to the FPP/GGPP synthase family.</text>
</comment>
<dbReference type="GO" id="GO:0046872">
    <property type="term" value="F:metal ion binding"/>
    <property type="evidence" value="ECO:0007669"/>
    <property type="project" value="UniProtKB-KW"/>
</dbReference>
<dbReference type="Pfam" id="PF00348">
    <property type="entry name" value="polyprenyl_synt"/>
    <property type="match status" value="1"/>
</dbReference>
<comment type="cofactor">
    <cofactor evidence="1">
        <name>Mg(2+)</name>
        <dbReference type="ChEBI" id="CHEBI:18420"/>
    </cofactor>
</comment>
<name>A0A5N6TYY7_ASPAV</name>
<dbReference type="OrthoDB" id="10257492at2759"/>
<dbReference type="InterPro" id="IPR008949">
    <property type="entry name" value="Isoprenoid_synthase_dom_sf"/>
</dbReference>
<dbReference type="GO" id="GO:0046165">
    <property type="term" value="P:alcohol biosynthetic process"/>
    <property type="evidence" value="ECO:0007669"/>
    <property type="project" value="UniProtKB-ARBA"/>
</dbReference>
<dbReference type="InterPro" id="IPR039702">
    <property type="entry name" value="FPS1-like"/>
</dbReference>
<dbReference type="PROSITE" id="PS00723">
    <property type="entry name" value="POLYPRENYL_SYNTHASE_1"/>
    <property type="match status" value="1"/>
</dbReference>
<dbReference type="PROSITE" id="PS00444">
    <property type="entry name" value="POLYPRENYL_SYNTHASE_2"/>
    <property type="match status" value="1"/>
</dbReference>
<dbReference type="AlphaFoldDB" id="A0A5N6TYY7"/>
<proteinExistence type="inferred from homology"/>
<dbReference type="PANTHER" id="PTHR11525:SF0">
    <property type="entry name" value="FARNESYL PYROPHOSPHATE SYNTHASE"/>
    <property type="match status" value="1"/>
</dbReference>
<keyword evidence="3" id="KW-0479">Metal-binding</keyword>
<dbReference type="GO" id="GO:0004161">
    <property type="term" value="F:dimethylallyltranstransferase activity"/>
    <property type="evidence" value="ECO:0007669"/>
    <property type="project" value="TreeGrafter"/>
</dbReference>
<dbReference type="GO" id="GO:0045337">
    <property type="term" value="P:farnesyl diphosphate biosynthetic process"/>
    <property type="evidence" value="ECO:0007669"/>
    <property type="project" value="TreeGrafter"/>
</dbReference>
<keyword evidence="7" id="KW-1185">Reference proteome</keyword>
<dbReference type="GO" id="GO:0005737">
    <property type="term" value="C:cytoplasm"/>
    <property type="evidence" value="ECO:0007669"/>
    <property type="project" value="TreeGrafter"/>
</dbReference>
<dbReference type="SFLD" id="SFLDS00005">
    <property type="entry name" value="Isoprenoid_Synthase_Type_I"/>
    <property type="match status" value="1"/>
</dbReference>
<dbReference type="PANTHER" id="PTHR11525">
    <property type="entry name" value="FARNESYL-PYROPHOSPHATE SYNTHETASE"/>
    <property type="match status" value="1"/>
</dbReference>
<dbReference type="GO" id="GO:0043386">
    <property type="term" value="P:mycotoxin biosynthetic process"/>
    <property type="evidence" value="ECO:0007669"/>
    <property type="project" value="UniProtKB-ARBA"/>
</dbReference>
<keyword evidence="4" id="KW-0460">Magnesium</keyword>
<evidence type="ECO:0000256" key="2">
    <source>
        <dbReference type="ARBA" id="ARBA00022679"/>
    </source>
</evidence>
<evidence type="ECO:0000313" key="7">
    <source>
        <dbReference type="Proteomes" id="UP000325780"/>
    </source>
</evidence>
<keyword evidence="2 5" id="KW-0808">Transferase</keyword>
<organism evidence="6 7">
    <name type="scientific">Aspergillus avenaceus</name>
    <dbReference type="NCBI Taxonomy" id="36643"/>
    <lineage>
        <taxon>Eukaryota</taxon>
        <taxon>Fungi</taxon>
        <taxon>Dikarya</taxon>
        <taxon>Ascomycota</taxon>
        <taxon>Pezizomycotina</taxon>
        <taxon>Eurotiomycetes</taxon>
        <taxon>Eurotiomycetidae</taxon>
        <taxon>Eurotiales</taxon>
        <taxon>Aspergillaceae</taxon>
        <taxon>Aspergillus</taxon>
        <taxon>Aspergillus subgen. Circumdati</taxon>
    </lineage>
</organism>
<dbReference type="SUPFAM" id="SSF48576">
    <property type="entry name" value="Terpenoid synthases"/>
    <property type="match status" value="1"/>
</dbReference>
<reference evidence="6 7" key="1">
    <citation type="submission" date="2019-04" db="EMBL/GenBank/DDBJ databases">
        <title>Friends and foes A comparative genomics study of 23 Aspergillus species from section Flavi.</title>
        <authorList>
            <consortium name="DOE Joint Genome Institute"/>
            <person name="Kjaerbolling I."/>
            <person name="Vesth T."/>
            <person name="Frisvad J.C."/>
            <person name="Nybo J.L."/>
            <person name="Theobald S."/>
            <person name="Kildgaard S."/>
            <person name="Isbrandt T."/>
            <person name="Kuo A."/>
            <person name="Sato A."/>
            <person name="Lyhne E.K."/>
            <person name="Kogle M.E."/>
            <person name="Wiebenga A."/>
            <person name="Kun R.S."/>
            <person name="Lubbers R.J."/>
            <person name="Makela M.R."/>
            <person name="Barry K."/>
            <person name="Chovatia M."/>
            <person name="Clum A."/>
            <person name="Daum C."/>
            <person name="Haridas S."/>
            <person name="He G."/>
            <person name="LaButti K."/>
            <person name="Lipzen A."/>
            <person name="Mondo S."/>
            <person name="Riley R."/>
            <person name="Salamov A."/>
            <person name="Simmons B.A."/>
            <person name="Magnuson J.K."/>
            <person name="Henrissat B."/>
            <person name="Mortensen U.H."/>
            <person name="Larsen T.O."/>
            <person name="Devries R.P."/>
            <person name="Grigoriev I.V."/>
            <person name="Machida M."/>
            <person name="Baker S.E."/>
            <person name="Andersen M.R."/>
        </authorList>
    </citation>
    <scope>NUCLEOTIDE SEQUENCE [LARGE SCALE GENOMIC DNA]</scope>
    <source>
        <strain evidence="6 7">IBT 18842</strain>
    </source>
</reference>
<dbReference type="InterPro" id="IPR033749">
    <property type="entry name" value="Polyprenyl_synt_CS"/>
</dbReference>
<evidence type="ECO:0000256" key="1">
    <source>
        <dbReference type="ARBA" id="ARBA00001946"/>
    </source>
</evidence>
<dbReference type="InterPro" id="IPR000092">
    <property type="entry name" value="Polyprenyl_synt"/>
</dbReference>
<evidence type="ECO:0000256" key="3">
    <source>
        <dbReference type="ARBA" id="ARBA00022723"/>
    </source>
</evidence>
<dbReference type="Gene3D" id="1.10.600.10">
    <property type="entry name" value="Farnesyl Diphosphate Synthase"/>
    <property type="match status" value="1"/>
</dbReference>
<dbReference type="GO" id="GO:0004337">
    <property type="term" value="F:(2E,6E)-farnesyl diphosphate synthase activity"/>
    <property type="evidence" value="ECO:0007669"/>
    <property type="project" value="TreeGrafter"/>
</dbReference>
<protein>
    <submittedName>
        <fullName evidence="6">Terpenoid synthase</fullName>
    </submittedName>
</protein>
<evidence type="ECO:0000313" key="6">
    <source>
        <dbReference type="EMBL" id="KAE8151525.1"/>
    </source>
</evidence>
<accession>A0A5N6TYY7</accession>
<sequence length="350" mass="39998">MSTPFRVEFEAFFDSLRSDLIESISDMSHFPSLPANVIDRMDKSLAMNARGGKYARGMTVIDTATTILTKPLTQDTVKDLFMLGWVIEIQSAAILVIDDIMDNSTVRRGKPCWYRRPEVGLAATNDACLLHSITFWILNKYFRTHPGYVDMVDLMHRSNLITEIGQTYDNIHTPPGLQGFTREGYNALITYKTGWFGFTLPVVLTLHYLGRGNPVNVMQSERLVVALGNYLQVQDDFLDVFGDPAVLGKVGTDIQENKLTWMITEALELCTVQQRQELETHYGVRDVESERKVKDMFKEIGLEKRYAEYQENVIDNINRMISDVDESEGLSKAIFERILSKCVKRNKWEV</sequence>
<gene>
    <name evidence="6" type="ORF">BDV25DRAFT_171384</name>
</gene>